<keyword evidence="2" id="KW-1185">Reference proteome</keyword>
<accession>A0A6L5GTA4</accession>
<dbReference type="Proteomes" id="UP000473648">
    <property type="component" value="Unassembled WGS sequence"/>
</dbReference>
<dbReference type="SUPFAM" id="SSF56281">
    <property type="entry name" value="Metallo-hydrolase/oxidoreductase"/>
    <property type="match status" value="1"/>
</dbReference>
<sequence length="211" mass="22688">MNISNITINSHSSVKLAGSAVVYSDPFQVTDASHDADLVLITHDHYDHFDPESLDKVCKDDTAFVAPATCIDEVQGYAGDRQAIGLAPGQQVLIDGVRIQAVPAYNKTKAFHPKANAWLGYVLDLDGTTIYIAGDTDNLKENTAIDADVALVPVGGTYTMDAKEAADFVNALNPKVAIPMHYGAIVGNPTDGDLFEDLVNKRITVVRKLFV</sequence>
<dbReference type="InterPro" id="IPR036866">
    <property type="entry name" value="RibonucZ/Hydroxyglut_hydro"/>
</dbReference>
<name>A0A6L5GTA4_9FIRM</name>
<dbReference type="Gene3D" id="3.60.15.10">
    <property type="entry name" value="Ribonuclease Z/Hydroxyacylglutathione hydrolase-like"/>
    <property type="match status" value="1"/>
</dbReference>
<dbReference type="Pfam" id="PF13483">
    <property type="entry name" value="Lactamase_B_3"/>
    <property type="match status" value="1"/>
</dbReference>
<dbReference type="PANTHER" id="PTHR43546">
    <property type="entry name" value="UPF0173 METAL-DEPENDENT HYDROLASE MJ1163-RELATED"/>
    <property type="match status" value="1"/>
</dbReference>
<comment type="caution">
    <text evidence="1">The sequence shown here is derived from an EMBL/GenBank/DDBJ whole genome shotgun (WGS) entry which is preliminary data.</text>
</comment>
<dbReference type="PANTHER" id="PTHR43546:SF8">
    <property type="entry name" value="METALLO-BETA-LACTAMASE DOMAIN-CONTAINING PROTEIN"/>
    <property type="match status" value="1"/>
</dbReference>
<dbReference type="InterPro" id="IPR050114">
    <property type="entry name" value="UPF0173_UPF0282_UlaG_hydrolase"/>
</dbReference>
<reference evidence="1" key="1">
    <citation type="journal article" date="2020" name="Appl. Environ. Microbiol.">
        <title>Medium-Chain Fatty Acid Synthesis by 'Candidatus Weimeria bifida' gen. nov., sp. nov., and 'Candidatus Pseudoramibacter fermentans' sp. nov.</title>
        <authorList>
            <person name="Scarborough M.J."/>
            <person name="Myers K.S."/>
            <person name="Donohue T.J."/>
            <person name="Noguera D.R."/>
        </authorList>
    </citation>
    <scope>NUCLEOTIDE SEQUENCE</scope>
    <source>
        <strain evidence="1">EUB1.1</strain>
    </source>
</reference>
<evidence type="ECO:0000313" key="2">
    <source>
        <dbReference type="Proteomes" id="UP000473648"/>
    </source>
</evidence>
<evidence type="ECO:0000313" key="1">
    <source>
        <dbReference type="EMBL" id="MQM73413.1"/>
    </source>
</evidence>
<proteinExistence type="predicted"/>
<gene>
    <name evidence="1" type="ORF">FRC53_08395</name>
</gene>
<organism evidence="1 2">
    <name type="scientific">Candidatus Pseudoramibacter fermentans</name>
    <dbReference type="NCBI Taxonomy" id="2594427"/>
    <lineage>
        <taxon>Bacteria</taxon>
        <taxon>Bacillati</taxon>
        <taxon>Bacillota</taxon>
        <taxon>Clostridia</taxon>
        <taxon>Eubacteriales</taxon>
        <taxon>Eubacteriaceae</taxon>
        <taxon>Pseudoramibacter</taxon>
    </lineage>
</organism>
<dbReference type="GO" id="GO:0016787">
    <property type="term" value="F:hydrolase activity"/>
    <property type="evidence" value="ECO:0007669"/>
    <property type="project" value="UniProtKB-KW"/>
</dbReference>
<protein>
    <submittedName>
        <fullName evidence="1">MBL fold metallo-hydrolase</fullName>
    </submittedName>
</protein>
<dbReference type="AlphaFoldDB" id="A0A6L5GTA4"/>
<dbReference type="EMBL" id="VOGB01000005">
    <property type="protein sequence ID" value="MQM73413.1"/>
    <property type="molecule type" value="Genomic_DNA"/>
</dbReference>